<keyword evidence="3 6" id="KW-0812">Transmembrane</keyword>
<evidence type="ECO:0000313" key="8">
    <source>
        <dbReference type="Proteomes" id="UP000707356"/>
    </source>
</evidence>
<keyword evidence="4 6" id="KW-1133">Transmembrane helix</keyword>
<dbReference type="PANTHER" id="PTHR30213:SF0">
    <property type="entry name" value="UPF0761 MEMBRANE PROTEIN YIHY"/>
    <property type="match status" value="1"/>
</dbReference>
<comment type="caution">
    <text evidence="7">The sequence shown here is derived from an EMBL/GenBank/DDBJ whole genome shotgun (WGS) entry which is preliminary data.</text>
</comment>
<dbReference type="AlphaFoldDB" id="A0A951U5V4"/>
<evidence type="ECO:0000256" key="2">
    <source>
        <dbReference type="ARBA" id="ARBA00022475"/>
    </source>
</evidence>
<feature type="transmembrane region" description="Helical" evidence="6">
    <location>
        <begin position="67"/>
        <end position="88"/>
    </location>
</feature>
<dbReference type="EMBL" id="JAHHHV010000064">
    <property type="protein sequence ID" value="MBW4465902.1"/>
    <property type="molecule type" value="Genomic_DNA"/>
</dbReference>
<feature type="transmembrane region" description="Helical" evidence="6">
    <location>
        <begin position="214"/>
        <end position="236"/>
    </location>
</feature>
<proteinExistence type="predicted"/>
<dbReference type="Proteomes" id="UP000707356">
    <property type="component" value="Unassembled WGS sequence"/>
</dbReference>
<dbReference type="Pfam" id="PF03631">
    <property type="entry name" value="Virul_fac_BrkB"/>
    <property type="match status" value="1"/>
</dbReference>
<feature type="transmembrane region" description="Helical" evidence="6">
    <location>
        <begin position="248"/>
        <end position="271"/>
    </location>
</feature>
<evidence type="ECO:0000256" key="4">
    <source>
        <dbReference type="ARBA" id="ARBA00022989"/>
    </source>
</evidence>
<dbReference type="PANTHER" id="PTHR30213">
    <property type="entry name" value="INNER MEMBRANE PROTEIN YHJD"/>
    <property type="match status" value="1"/>
</dbReference>
<name>A0A951U5V4_9CYAN</name>
<protein>
    <submittedName>
        <fullName evidence="7">YihY/virulence factor BrkB family protein</fullName>
    </submittedName>
</protein>
<evidence type="ECO:0000256" key="3">
    <source>
        <dbReference type="ARBA" id="ARBA00022692"/>
    </source>
</evidence>
<reference evidence="7" key="1">
    <citation type="submission" date="2021-05" db="EMBL/GenBank/DDBJ databases">
        <authorList>
            <person name="Pietrasiak N."/>
            <person name="Ward R."/>
            <person name="Stajich J.E."/>
            <person name="Kurbessoian T."/>
        </authorList>
    </citation>
    <scope>NUCLEOTIDE SEQUENCE</scope>
    <source>
        <strain evidence="7">GSE-TBD4-15B</strain>
    </source>
</reference>
<dbReference type="NCBIfam" id="TIGR00765">
    <property type="entry name" value="yihY_not_rbn"/>
    <property type="match status" value="1"/>
</dbReference>
<feature type="transmembrane region" description="Helical" evidence="6">
    <location>
        <begin position="283"/>
        <end position="304"/>
    </location>
</feature>
<gene>
    <name evidence="7" type="ORF">KME07_10755</name>
</gene>
<dbReference type="GO" id="GO:0005886">
    <property type="term" value="C:plasma membrane"/>
    <property type="evidence" value="ECO:0007669"/>
    <property type="project" value="UniProtKB-SubCell"/>
</dbReference>
<evidence type="ECO:0000256" key="6">
    <source>
        <dbReference type="SAM" id="Phobius"/>
    </source>
</evidence>
<feature type="transmembrane region" description="Helical" evidence="6">
    <location>
        <begin position="172"/>
        <end position="194"/>
    </location>
</feature>
<feature type="transmembrane region" description="Helical" evidence="6">
    <location>
        <begin position="129"/>
        <end position="152"/>
    </location>
</feature>
<dbReference type="InterPro" id="IPR017039">
    <property type="entry name" value="Virul_fac_BrkB"/>
</dbReference>
<evidence type="ECO:0000313" key="7">
    <source>
        <dbReference type="EMBL" id="MBW4465902.1"/>
    </source>
</evidence>
<organism evidence="7 8">
    <name type="scientific">Pegethrix bostrychoides GSE-TBD4-15B</name>
    <dbReference type="NCBI Taxonomy" id="2839662"/>
    <lineage>
        <taxon>Bacteria</taxon>
        <taxon>Bacillati</taxon>
        <taxon>Cyanobacteriota</taxon>
        <taxon>Cyanophyceae</taxon>
        <taxon>Oculatellales</taxon>
        <taxon>Oculatellaceae</taxon>
        <taxon>Pegethrix</taxon>
    </lineage>
</organism>
<comment type="subcellular location">
    <subcellularLocation>
        <location evidence="1">Cell membrane</location>
        <topology evidence="1">Multi-pass membrane protein</topology>
    </subcellularLocation>
</comment>
<accession>A0A951U5V4</accession>
<keyword evidence="5 6" id="KW-0472">Membrane</keyword>
<evidence type="ECO:0000256" key="1">
    <source>
        <dbReference type="ARBA" id="ARBA00004651"/>
    </source>
</evidence>
<evidence type="ECO:0000256" key="5">
    <source>
        <dbReference type="ARBA" id="ARBA00023136"/>
    </source>
</evidence>
<reference evidence="7" key="2">
    <citation type="journal article" date="2022" name="Microbiol. Resour. Announc.">
        <title>Metagenome Sequencing to Explore Phylogenomics of Terrestrial Cyanobacteria.</title>
        <authorList>
            <person name="Ward R.D."/>
            <person name="Stajich J.E."/>
            <person name="Johansen J.R."/>
            <person name="Huntemann M."/>
            <person name="Clum A."/>
            <person name="Foster B."/>
            <person name="Foster B."/>
            <person name="Roux S."/>
            <person name="Palaniappan K."/>
            <person name="Varghese N."/>
            <person name="Mukherjee S."/>
            <person name="Reddy T.B.K."/>
            <person name="Daum C."/>
            <person name="Copeland A."/>
            <person name="Chen I.A."/>
            <person name="Ivanova N.N."/>
            <person name="Kyrpides N.C."/>
            <person name="Shapiro N."/>
            <person name="Eloe-Fadrosh E.A."/>
            <person name="Pietrasiak N."/>
        </authorList>
    </citation>
    <scope>NUCLEOTIDE SEQUENCE</scope>
    <source>
        <strain evidence="7">GSE-TBD4-15B</strain>
    </source>
</reference>
<dbReference type="PIRSF" id="PIRSF035875">
    <property type="entry name" value="RNase_BN"/>
    <property type="match status" value="1"/>
</dbReference>
<sequence>MDRAIKRRRSAPVAKSLESQATRAVSQYHSDAVRFVQFFGHLNLKTIWQTVQAAGEQRLPGLASEMAYNAMLSLFPAILAVLTAIGLFRPLKVTFEALTGQLSEVTPTDALWLIQSFANAVSASSDRGLFSLSFGLALWTASAALTAAMAALDQIHRIPRAQMRPFWQARVVAVGLTIGAILLLLSALSLMFVSDIVVRNLAGHSGDFELDLLRLWRLLTFPLVLFIMSITFGFIYRYGPSRWNPGQPIMPGAVIAAILWASLSLLFRLYVRHFGNYNQVYGTVGAVIVLMLWLYLSSLVLLIGDQLNVTVGERMVQVKAAAQARQDRTIQT</sequence>
<keyword evidence="2" id="KW-1003">Cell membrane</keyword>